<dbReference type="PANTHER" id="PTHR43569:SF2">
    <property type="entry name" value="AMIDOHYDROLASE-RELATED DOMAIN-CONTAINING PROTEIN"/>
    <property type="match status" value="1"/>
</dbReference>
<dbReference type="InterPro" id="IPR032466">
    <property type="entry name" value="Metal_Hydrolase"/>
</dbReference>
<evidence type="ECO:0000256" key="1">
    <source>
        <dbReference type="ARBA" id="ARBA00038310"/>
    </source>
</evidence>
<proteinExistence type="inferred from homology"/>
<dbReference type="InterPro" id="IPR006680">
    <property type="entry name" value="Amidohydro-rel"/>
</dbReference>
<protein>
    <submittedName>
        <fullName evidence="3">Amidohydrolase family protein</fullName>
    </submittedName>
</protein>
<keyword evidence="4" id="KW-1185">Reference proteome</keyword>
<organism evidence="3 4">
    <name type="scientific">Rhodoglobus aureus</name>
    <dbReference type="NCBI Taxonomy" id="191497"/>
    <lineage>
        <taxon>Bacteria</taxon>
        <taxon>Bacillati</taxon>
        <taxon>Actinomycetota</taxon>
        <taxon>Actinomycetes</taxon>
        <taxon>Micrococcales</taxon>
        <taxon>Microbacteriaceae</taxon>
        <taxon>Rhodoglobus</taxon>
    </lineage>
</organism>
<dbReference type="InterPro" id="IPR052350">
    <property type="entry name" value="Metallo-dep_Lactonases"/>
</dbReference>
<dbReference type="RefSeq" id="WP_343922768.1">
    <property type="nucleotide sequence ID" value="NZ_BAAAKW010000009.1"/>
</dbReference>
<comment type="similarity">
    <text evidence="1">Belongs to the metallo-dependent hydrolases superfamily.</text>
</comment>
<dbReference type="EMBL" id="BAAAKW010000009">
    <property type="protein sequence ID" value="GAA1208235.1"/>
    <property type="molecule type" value="Genomic_DNA"/>
</dbReference>
<gene>
    <name evidence="3" type="ORF">GCM10009655_04320</name>
</gene>
<reference evidence="3 4" key="1">
    <citation type="journal article" date="2019" name="Int. J. Syst. Evol. Microbiol.">
        <title>The Global Catalogue of Microorganisms (GCM) 10K type strain sequencing project: providing services to taxonomists for standard genome sequencing and annotation.</title>
        <authorList>
            <consortium name="The Broad Institute Genomics Platform"/>
            <consortium name="The Broad Institute Genome Sequencing Center for Infectious Disease"/>
            <person name="Wu L."/>
            <person name="Ma J."/>
        </authorList>
    </citation>
    <scope>NUCLEOTIDE SEQUENCE [LARGE SCALE GENOMIC DNA]</scope>
    <source>
        <strain evidence="3 4">JCM 12762</strain>
    </source>
</reference>
<dbReference type="Gene3D" id="3.20.20.140">
    <property type="entry name" value="Metal-dependent hydrolases"/>
    <property type="match status" value="1"/>
</dbReference>
<dbReference type="PANTHER" id="PTHR43569">
    <property type="entry name" value="AMIDOHYDROLASE"/>
    <property type="match status" value="1"/>
</dbReference>
<comment type="caution">
    <text evidence="3">The sequence shown here is derived from an EMBL/GenBank/DDBJ whole genome shotgun (WGS) entry which is preliminary data.</text>
</comment>
<name>A0ABN1VES5_9MICO</name>
<accession>A0ABN1VES5</accession>
<evidence type="ECO:0000313" key="4">
    <source>
        <dbReference type="Proteomes" id="UP001500943"/>
    </source>
</evidence>
<sequence>MSDLFQPRQMVDTHQHLWKPSERRYEWLDAVGAPLNADFGPEVVEAEVAAAGITTTVLVQAADTYEDTFYMLSVAAAVPVVRGVVAWAPLDREAEAAAALELYSASPLVCGIRVLNHSYADPRWLLQDSVDAALRLLAAHNLALDVVSVVPEHLVMLAELADRHPELTIVLDHLAKPDVADKGWEPWASLVADVATRPNVSVKLSGLNTASAPGWTCEDWLPYVDHAVEHFGSARVMLGSDWPVSTLAGDFGGVWLAQRRVIAHLTTEQQENILYRTAIRAYSLDVS</sequence>
<dbReference type="SUPFAM" id="SSF51556">
    <property type="entry name" value="Metallo-dependent hydrolases"/>
    <property type="match status" value="1"/>
</dbReference>
<evidence type="ECO:0000313" key="3">
    <source>
        <dbReference type="EMBL" id="GAA1208235.1"/>
    </source>
</evidence>
<dbReference type="Proteomes" id="UP001500943">
    <property type="component" value="Unassembled WGS sequence"/>
</dbReference>
<dbReference type="Pfam" id="PF04909">
    <property type="entry name" value="Amidohydro_2"/>
    <property type="match status" value="1"/>
</dbReference>
<evidence type="ECO:0000259" key="2">
    <source>
        <dbReference type="Pfam" id="PF04909"/>
    </source>
</evidence>
<feature type="domain" description="Amidohydrolase-related" evidence="2">
    <location>
        <begin position="11"/>
        <end position="283"/>
    </location>
</feature>